<gene>
    <name evidence="2" type="ORF">LCGC14_2537980</name>
</gene>
<accession>A0A0F9ARN5</accession>
<comment type="caution">
    <text evidence="2">The sequence shown here is derived from an EMBL/GenBank/DDBJ whole genome shotgun (WGS) entry which is preliminary data.</text>
</comment>
<sequence length="108" mass="12955">MVVLLRQLHNHYRRKVIVIWDRLSAHRSAAAYFEEERPGWFEFEWLPAYAPELNPVEQCWNHTKYADLPNFIPDDLDHLQTSVCESMLEQREDQTLMRSFFAHAKLPL</sequence>
<evidence type="ECO:0000259" key="1">
    <source>
        <dbReference type="Pfam" id="PF13358"/>
    </source>
</evidence>
<dbReference type="InterPro" id="IPR038717">
    <property type="entry name" value="Tc1-like_DDE_dom"/>
</dbReference>
<reference evidence="2" key="1">
    <citation type="journal article" date="2015" name="Nature">
        <title>Complex archaea that bridge the gap between prokaryotes and eukaryotes.</title>
        <authorList>
            <person name="Spang A."/>
            <person name="Saw J.H."/>
            <person name="Jorgensen S.L."/>
            <person name="Zaremba-Niedzwiedzka K."/>
            <person name="Martijn J."/>
            <person name="Lind A.E."/>
            <person name="van Eijk R."/>
            <person name="Schleper C."/>
            <person name="Guy L."/>
            <person name="Ettema T.J."/>
        </authorList>
    </citation>
    <scope>NUCLEOTIDE SEQUENCE</scope>
</reference>
<evidence type="ECO:0000313" key="2">
    <source>
        <dbReference type="EMBL" id="KKL12219.1"/>
    </source>
</evidence>
<dbReference type="Gene3D" id="3.30.420.10">
    <property type="entry name" value="Ribonuclease H-like superfamily/Ribonuclease H"/>
    <property type="match status" value="1"/>
</dbReference>
<dbReference type="AlphaFoldDB" id="A0A0F9ARN5"/>
<organism evidence="2">
    <name type="scientific">marine sediment metagenome</name>
    <dbReference type="NCBI Taxonomy" id="412755"/>
    <lineage>
        <taxon>unclassified sequences</taxon>
        <taxon>metagenomes</taxon>
        <taxon>ecological metagenomes</taxon>
    </lineage>
</organism>
<protein>
    <recommendedName>
        <fullName evidence="1">Tc1-like transposase DDE domain-containing protein</fullName>
    </recommendedName>
</protein>
<proteinExistence type="predicted"/>
<feature type="domain" description="Tc1-like transposase DDE" evidence="1">
    <location>
        <begin position="2"/>
        <end position="69"/>
    </location>
</feature>
<dbReference type="Pfam" id="PF13358">
    <property type="entry name" value="DDE_3"/>
    <property type="match status" value="1"/>
</dbReference>
<dbReference type="InterPro" id="IPR036397">
    <property type="entry name" value="RNaseH_sf"/>
</dbReference>
<dbReference type="EMBL" id="LAZR01041349">
    <property type="protein sequence ID" value="KKL12219.1"/>
    <property type="molecule type" value="Genomic_DNA"/>
</dbReference>
<name>A0A0F9ARN5_9ZZZZ</name>
<dbReference type="GO" id="GO:0003676">
    <property type="term" value="F:nucleic acid binding"/>
    <property type="evidence" value="ECO:0007669"/>
    <property type="project" value="InterPro"/>
</dbReference>